<gene>
    <name evidence="2" type="ORF">PSON_ATCC_30995.1.T2600002</name>
</gene>
<evidence type="ECO:0008006" key="4">
    <source>
        <dbReference type="Google" id="ProtNLM"/>
    </source>
</evidence>
<dbReference type="PANTHER" id="PTHR11319">
    <property type="entry name" value="G PROTEIN-COUPLED RECEPTOR-RELATED"/>
    <property type="match status" value="1"/>
</dbReference>
<feature type="transmembrane region" description="Helical" evidence="1">
    <location>
        <begin position="2414"/>
        <end position="2442"/>
    </location>
</feature>
<protein>
    <recommendedName>
        <fullName evidence="4">Transmembrane protein</fullName>
    </recommendedName>
</protein>
<organism evidence="2 3">
    <name type="scientific">Paramecium sonneborni</name>
    <dbReference type="NCBI Taxonomy" id="65129"/>
    <lineage>
        <taxon>Eukaryota</taxon>
        <taxon>Sar</taxon>
        <taxon>Alveolata</taxon>
        <taxon>Ciliophora</taxon>
        <taxon>Intramacronucleata</taxon>
        <taxon>Oligohymenophorea</taxon>
        <taxon>Peniculida</taxon>
        <taxon>Parameciidae</taxon>
        <taxon>Paramecium</taxon>
    </lineage>
</organism>
<proteinExistence type="predicted"/>
<evidence type="ECO:0000313" key="3">
    <source>
        <dbReference type="Proteomes" id="UP000692954"/>
    </source>
</evidence>
<feature type="transmembrane region" description="Helical" evidence="1">
    <location>
        <begin position="2266"/>
        <end position="2287"/>
    </location>
</feature>
<feature type="transmembrane region" description="Helical" evidence="1">
    <location>
        <begin position="2153"/>
        <end position="2174"/>
    </location>
</feature>
<evidence type="ECO:0000313" key="2">
    <source>
        <dbReference type="EMBL" id="CAD8130058.1"/>
    </source>
</evidence>
<dbReference type="CDD" id="cd00064">
    <property type="entry name" value="FU"/>
    <property type="match status" value="1"/>
</dbReference>
<feature type="transmembrane region" description="Helical" evidence="1">
    <location>
        <begin position="2214"/>
        <end position="2235"/>
    </location>
</feature>
<reference evidence="2" key="1">
    <citation type="submission" date="2021-01" db="EMBL/GenBank/DDBJ databases">
        <authorList>
            <consortium name="Genoscope - CEA"/>
            <person name="William W."/>
        </authorList>
    </citation>
    <scope>NUCLEOTIDE SEQUENCE</scope>
</reference>
<accession>A0A8S1RPC6</accession>
<keyword evidence="3" id="KW-1185">Reference proteome</keyword>
<name>A0A8S1RPC6_9CILI</name>
<sequence>MYKLERLEYLIVVVFTCLEFRIRQIINCILYNMIVLILSKKQSRNMFNFQVRDGSDFKEEIPINEVSYEFIWYFQGFITIPSLKQVIIYIGEKNTQFFSKSIEFLQDRINSNLIIGGDFKVSQNSPLYTLENSLLSFYPGKITYLINTYLNEPDYFIEIINEDIERYSECQQNPRTDIGDFFIQKQDLSQFVWIKIKEIYSYQDEFYFQLFKLSSNFNNPKMISENLCQFQLFYKISSQGNQIIITTYSFTFPVVNIDFSNNPFLKTQIFDIACDIQLWHYILVKKTETSISISITFYQGLDQIKLNMGLEENQFNMVQFKLLSGNILQSKLNYLNVQIVGLKLLNCPERYQSYINCHPYCKECDGPTKKDCVSCFESSNRLYLSDFKECICVYGTIEQDDQCINYEALQFDLIQETPLKEECLYGFFELNYECYQCPSIINNNVITCLECVQNPKQWGQILICQTILSTDKNGNTSNYLTDQKLQYILVGNDVQYCPDCNSINPSQVDQVESIFKFKRFCQSIQNGCYSCSEFCLKCQPISTNLKCLNSQEIYFPPSFFLNEQICEPPNFVDFYKKCVTCKIKNCLYCFNYLVSDPTKTTLEFHQDQTIIDEEIKEGCAQCNEEFVFDFKIGQCILQTPSQQNCLRAYQFRRQRNLHIILNQQFQFCFRNNKLSNSSFKLFTMHHNSIKNYKMFNLEQFRTLEMVNIKVLQFNTYLIQLYFMVNYYQINKISKIFNSFFSFQYNKTKVLETQCIKGYEKIQYFCTKYCDEMCSVCEPSNISRKFFCSKCKLNYFKEPLRVQVDGKCINCPFLCQVCQERSNEEINAINPYFIITPDNIIYTFKCLQKIPSQLVQIDQNLKIAYFCYQNNCNYNLELNYGDFYCNYLDNIQFDLSKYYNYQYFNEIGLKYIILTLLLPEYYCEIYQSEYFIDNTFRDKIFSMQQTKFKIQGRSNPIYLMTDQFKLSVLKYDFIILNHLNFLIQKELVLICENRDLSVDLKIVDTQFYSNTNSPIYLSIIGESFINVNIQNVSIFNISIENSIIFNLVFTDQNDQIIIHNFQLQDCKFTNSTIFLFQNARRSIHIENFSIDSCEFYNSTTMHFNQTQNQLSNIIFTGVLIKNSLFNNLNLIYSIDKTVITISNFQILSNQIINSKFIIFNYDFFCNNIFMEGNKLISIQFISQVSVLLNSAIQMNNIQILANTVQNFSLFVTEQKQSTSQVNYLLQNFYFEDNIISCDQEQFLITINSFSLIIKNIFLRNTKNYRFIPLQAIPLIIIENIVYYNLHQEQKVQISPDCFKNCIIHSQLLQVSGFKNITLNKITIKNQFSIDYSIISIQSNPLTMLNSNEYIFIKDVKVKGNILIKQHLGIIFSLVELYSEKSQLIKIDNLQYEQNIFHQYNKDPSKTSASLLYVNSPQSFMLLTNINCFNNTLTNSAQSYFSLFLFEILIDNIKVSNHNYIDQELWIQQHEIELQEEYNQNEITQVISQSFKIEIIGGVLSTTVSKLTILNGEMEQQLQKTVLLFMHTIYQFPKFKMNNSWQEQFIINQSLKYYFNKCLKQTIIIHFFKISFICIKQHLNQKYICLRLFLTCQFKNAQQNKVNIENFMIIQNEQALMIFLQSLGSISLIEIQKVISDNAIMNFQGCELLLNGIQIEGILLFSIIKVLDSKFISLINCKFIDVLTFYPLHLMDIQNNNIQQSRIYLNNITISNLKDFTQIQKNLKSFDQNHIELEFYQCSLKSNYVVQKIRGEESLQTFFDDIITYSNQNGSLIKLKTVTNKTRVSFSKVLLLNNNCQYCQNGLLFFELNNFEQFQISELSCIKNSIKDMVVYWLNQIQELKTFQQLNILLLFLTKEDWDQEFQSKIQEQKYQIQKLQIILLLLEEVDSILKKVLQDLLLNLLQSLIIQQKKQEVFIQVEIVVQIQIILCSLYSYLILLNWLQIILMNYQVLEYQSYITEFTIKFKNSLNEQQINFLNSTCNVQQLIFDITSQKVIELITISTISFDQKTKSFNLGSLQFNMDPYNQEDQNIYEILIFCEFYISYGCQKCQSEQGFYSVTYNSTKYSLFDKNKFEAITSNKIKLKAGFWRSSYITENVELCYKNPRWIVGDDLCFNGHIGALCEECDRYNLRGDGQFFKNQQQLDCQQCDELSKRLIAFFLVSIWALLSTLITISSIEQTNQLYAQLKLRQNQKFAEILFKLEQDHESILLKLFLNYLRIFSLIFTFNINFSLSLNIVKPSNDSSYFMANFFECLVAEIQGIDLIYSRILVMFGIIVCQILIIFIGFQLISILKNQKFQSRIISITSLYLYIQNYASLINQYFSILAVRRISDLDYIQGDVSMIYGSSSHLTWIYWFVIPGSLLIGLILPLTLFLLMYINKDQHKKINFRRHIGYLFNEYTQKNYFWEIIKLWKKTIIIIILIYFETDIILKALLLDLCILIYTIIAQSFKPYILHKFNLLDIKSGQFCQIAIILAAVKHLYEQQEKQNISSIIQSFIILNSIILSYPFIMNILQIYYKKYKFQILSLLLKGFQILRPNFVITKLLKRKLIFLRQKQNKSKVNIEKLKSILFSSNSKFYLRKSSISLMNSDRGQRILLKTVESQLERII</sequence>
<comment type="caution">
    <text evidence="2">The sequence shown here is derived from an EMBL/GenBank/DDBJ whole genome shotgun (WGS) entry which is preliminary data.</text>
</comment>
<dbReference type="InterPro" id="IPR006212">
    <property type="entry name" value="Furin_repeat"/>
</dbReference>
<evidence type="ECO:0000256" key="1">
    <source>
        <dbReference type="SAM" id="Phobius"/>
    </source>
</evidence>
<keyword evidence="1" id="KW-0812">Transmembrane</keyword>
<feature type="transmembrane region" description="Helical" evidence="1">
    <location>
        <begin position="2491"/>
        <end position="2514"/>
    </location>
</feature>
<feature type="transmembrane region" description="Helical" evidence="1">
    <location>
        <begin position="2350"/>
        <end position="2376"/>
    </location>
</feature>
<dbReference type="Proteomes" id="UP000692954">
    <property type="component" value="Unassembled WGS sequence"/>
</dbReference>
<dbReference type="EMBL" id="CAJJDN010000260">
    <property type="protein sequence ID" value="CAD8130058.1"/>
    <property type="molecule type" value="Genomic_DNA"/>
</dbReference>
<keyword evidence="1" id="KW-1133">Transmembrane helix</keyword>
<keyword evidence="1" id="KW-0472">Membrane</keyword>
<dbReference type="PANTHER" id="PTHR11319:SF35">
    <property type="entry name" value="OUTER MEMBRANE PROTEIN PMPC-RELATED"/>
    <property type="match status" value="1"/>
</dbReference>